<evidence type="ECO:0000256" key="1">
    <source>
        <dbReference type="SAM" id="MobiDB-lite"/>
    </source>
</evidence>
<protein>
    <submittedName>
        <fullName evidence="2">Uncharacterized protein</fullName>
    </submittedName>
</protein>
<feature type="compositionally biased region" description="Low complexity" evidence="1">
    <location>
        <begin position="49"/>
        <end position="58"/>
    </location>
</feature>
<accession>A0A7T8KKL4</accession>
<sequence>SLKSLNLANTPWKFIEQSRRSVTTTIRSSNFRPEDEDNLDTIVEEDGHFPSSSSSHPVSVDEGRCLEEDSDKLQEVIRASAMAYNTSSPPRKVYYKYI</sequence>
<dbReference type="EMBL" id="CP045891">
    <property type="protein sequence ID" value="QQP57550.1"/>
    <property type="molecule type" value="Genomic_DNA"/>
</dbReference>
<feature type="non-terminal residue" evidence="2">
    <location>
        <position position="1"/>
    </location>
</feature>
<dbReference type="AlphaFoldDB" id="A0A7T8KKL4"/>
<organism evidence="2 3">
    <name type="scientific">Caligus rogercresseyi</name>
    <name type="common">Sea louse</name>
    <dbReference type="NCBI Taxonomy" id="217165"/>
    <lineage>
        <taxon>Eukaryota</taxon>
        <taxon>Metazoa</taxon>
        <taxon>Ecdysozoa</taxon>
        <taxon>Arthropoda</taxon>
        <taxon>Crustacea</taxon>
        <taxon>Multicrustacea</taxon>
        <taxon>Hexanauplia</taxon>
        <taxon>Copepoda</taxon>
        <taxon>Siphonostomatoida</taxon>
        <taxon>Caligidae</taxon>
        <taxon>Caligus</taxon>
    </lineage>
</organism>
<reference evidence="3" key="1">
    <citation type="submission" date="2021-01" db="EMBL/GenBank/DDBJ databases">
        <title>Caligus Genome Assembly.</title>
        <authorList>
            <person name="Gallardo-Escarate C."/>
        </authorList>
    </citation>
    <scope>NUCLEOTIDE SEQUENCE [LARGE SCALE GENOMIC DNA]</scope>
</reference>
<gene>
    <name evidence="2" type="ORF">FKW44_002576</name>
</gene>
<keyword evidence="3" id="KW-1185">Reference proteome</keyword>
<name>A0A7T8KKL4_CALRO</name>
<dbReference type="Proteomes" id="UP000595437">
    <property type="component" value="Chromosome 2"/>
</dbReference>
<evidence type="ECO:0000313" key="3">
    <source>
        <dbReference type="Proteomes" id="UP000595437"/>
    </source>
</evidence>
<feature type="non-terminal residue" evidence="2">
    <location>
        <position position="98"/>
    </location>
</feature>
<proteinExistence type="predicted"/>
<evidence type="ECO:0000313" key="2">
    <source>
        <dbReference type="EMBL" id="QQP57550.1"/>
    </source>
</evidence>
<feature type="region of interest" description="Disordered" evidence="1">
    <location>
        <begin position="44"/>
        <end position="65"/>
    </location>
</feature>